<proteinExistence type="predicted"/>
<dbReference type="InterPro" id="IPR010071">
    <property type="entry name" value="AA_adenyl_dom"/>
</dbReference>
<reference evidence="2 3" key="1">
    <citation type="submission" date="2015-06" db="EMBL/GenBank/DDBJ databases">
        <authorList>
            <person name="Xie B.-B."/>
            <person name="Rong J.-C."/>
            <person name="Qin Q.-L."/>
            <person name="Zhang Y.-Z."/>
        </authorList>
    </citation>
    <scope>NUCLEOTIDE SEQUENCE [LARGE SCALE GENOMIC DNA]</scope>
    <source>
        <strain evidence="2 3">JCM 20779</strain>
    </source>
</reference>
<dbReference type="RefSeq" id="WP_010376913.1">
    <property type="nucleotide sequence ID" value="NZ_CP011924.1"/>
</dbReference>
<dbReference type="InterPro" id="IPR001242">
    <property type="entry name" value="Condensation_dom"/>
</dbReference>
<dbReference type="PROSITE" id="PS00455">
    <property type="entry name" value="AMP_BINDING"/>
    <property type="match status" value="1"/>
</dbReference>
<dbReference type="Gene3D" id="3.30.559.10">
    <property type="entry name" value="Chloramphenicol acetyltransferase-like domain"/>
    <property type="match status" value="1"/>
</dbReference>
<dbReference type="CDD" id="cd05930">
    <property type="entry name" value="A_NRPS"/>
    <property type="match status" value="1"/>
</dbReference>
<evidence type="ECO:0000259" key="1">
    <source>
        <dbReference type="PROSITE" id="PS50075"/>
    </source>
</evidence>
<accession>A0ABM6NHA3</accession>
<dbReference type="InterPro" id="IPR009081">
    <property type="entry name" value="PP-bd_ACP"/>
</dbReference>
<dbReference type="InterPro" id="IPR020845">
    <property type="entry name" value="AMP-binding_CS"/>
</dbReference>
<dbReference type="Gene3D" id="3.40.50.1820">
    <property type="entry name" value="alpha/beta hydrolase"/>
    <property type="match status" value="1"/>
</dbReference>
<dbReference type="Gene3D" id="3.30.559.30">
    <property type="entry name" value="Nonribosomal peptide synthetase, condensation domain"/>
    <property type="match status" value="1"/>
</dbReference>
<dbReference type="InterPro" id="IPR045851">
    <property type="entry name" value="AMP-bd_C_sf"/>
</dbReference>
<gene>
    <name evidence="2" type="ORF">PPIS_a3578</name>
</gene>
<dbReference type="Gene3D" id="3.40.50.12780">
    <property type="entry name" value="N-terminal domain of ligase-like"/>
    <property type="match status" value="1"/>
</dbReference>
<dbReference type="InterPro" id="IPR036736">
    <property type="entry name" value="ACP-like_sf"/>
</dbReference>
<dbReference type="PANTHER" id="PTHR45527:SF1">
    <property type="entry name" value="FATTY ACID SYNTHASE"/>
    <property type="match status" value="1"/>
</dbReference>
<dbReference type="InterPro" id="IPR023213">
    <property type="entry name" value="CAT-like_dom_sf"/>
</dbReference>
<dbReference type="InterPro" id="IPR025110">
    <property type="entry name" value="AMP-bd_C"/>
</dbReference>
<dbReference type="Pfam" id="PF00550">
    <property type="entry name" value="PP-binding"/>
    <property type="match status" value="1"/>
</dbReference>
<dbReference type="Gene3D" id="3.30.300.30">
    <property type="match status" value="1"/>
</dbReference>
<dbReference type="CDD" id="cd19531">
    <property type="entry name" value="LCL_NRPS-like"/>
    <property type="match status" value="1"/>
</dbReference>
<name>A0ABM6NHA3_PSEO7</name>
<sequence length="1110" mass="123453">MRLAELFDLLASKGVVLSCQNGQLLLEGNVSALSESEIALLRARKQEIIALSGAKNSVFDINTIARGETYTASMSSHQKNMYLLESLAQQSYYNLPVAYKIVGKLNIHQLQHAFSTLVEQHHVLRTVYVEANNTQQVQHMSDFVLSHTKLDCESELQHALQVEANYRFDLTAEWPIRAHVFELSDYSVLSINVHHIAADGFSAKIILQTLSDAYAKGDVQHYPVQAQYADFSEWQQQYLNSEAGKEGVAYWRTLLQGAPSCHNFPLQNQRPAGMTVKGKRTEQLLSPELSSAIKVAAKQHGVSRFSMLQSLFACFLSRMSDSQDVVFGSVYANRGCDNVGHTVGMFANTLPFRFQFSAEDGLADALQQCKGLVQQAKQHQYIPFDEIVKCAEVEYQSNHLPLVQIMLVAQDNALEQFELEDCQVEFIKNEQEVSKFDFSIHVFTKGKQLAFVWEYNTELFSRKWIVQLGKYFEQFIATLISAPERAFAKVDFVATDDMTLATVQDFPCFKSLPELIAEQAQTSRECIAVRHHDDVLTYESLEDCVSRSAGALLQRGYAPGCRVGVCMDKSIEMVISMLAIMRAGLTYVPIDPSYPQARIAQICSNAELSCIVTAHGEFDVVLEDWQPEIVAISQLLQGSKPTKLPVLAADDIAYVLYTSGSTGVPKGVAVPHGSIFYSIEANRNVFGFSASDSMPTIGSQAFGVSLLEILVPLLSGGGVEIVSREDVSLIPNLVDRTQNVSVLHAVPSLMSPWIDEVLHRGDSCYPALRLLLVGGEPVPEALLKKLRDWRPDVEIRVLYGMTESSVVSSSYDARRVESLGYCIGQPHPNVNYYVMNPYGVRQPDGVSGELCVAGLSLAAGYVNNVEQSNKHFVFEQKLAQRIYKTGDRAKRNSDGYYEFYGRLDNQISLRGVRIELGDIESCVNLVHAVKSCVVHPQTINDTETVLVLYFCLRDEADEKQVLAQIKELMDEQLPASMRPTLFSCLDALPLNANGKVDRKSLPIPQLQSDYVEPETATEVALQGLWSELFEMPEISVEGNFFELGGHSLLASKLVAKSNALFSIDLSIASFMTSPTIRLCAKQIDLELDKQKMQQLNAAVVDQTNNEELVF</sequence>
<dbReference type="InterPro" id="IPR029058">
    <property type="entry name" value="AB_hydrolase_fold"/>
</dbReference>
<dbReference type="SUPFAM" id="SSF47336">
    <property type="entry name" value="ACP-like"/>
    <property type="match status" value="1"/>
</dbReference>
<evidence type="ECO:0000313" key="3">
    <source>
        <dbReference type="Proteomes" id="UP000016521"/>
    </source>
</evidence>
<dbReference type="Proteomes" id="UP000016521">
    <property type="component" value="Chromosome I"/>
</dbReference>
<organism evidence="2 3">
    <name type="scientific">Pseudoalteromonas piscicida</name>
    <dbReference type="NCBI Taxonomy" id="43662"/>
    <lineage>
        <taxon>Bacteria</taxon>
        <taxon>Pseudomonadati</taxon>
        <taxon>Pseudomonadota</taxon>
        <taxon>Gammaproteobacteria</taxon>
        <taxon>Alteromonadales</taxon>
        <taxon>Pseudoalteromonadaceae</taxon>
        <taxon>Pseudoalteromonas</taxon>
    </lineage>
</organism>
<dbReference type="EMBL" id="CP011924">
    <property type="protein sequence ID" value="ATD08345.1"/>
    <property type="molecule type" value="Genomic_DNA"/>
</dbReference>
<dbReference type="Pfam" id="PF00668">
    <property type="entry name" value="Condensation"/>
    <property type="match status" value="1"/>
</dbReference>
<protein>
    <recommendedName>
        <fullName evidence="1">Carrier domain-containing protein</fullName>
    </recommendedName>
</protein>
<dbReference type="PROSITE" id="PS50075">
    <property type="entry name" value="CARRIER"/>
    <property type="match status" value="1"/>
</dbReference>
<dbReference type="InterPro" id="IPR000873">
    <property type="entry name" value="AMP-dep_synth/lig_dom"/>
</dbReference>
<dbReference type="Pfam" id="PF00501">
    <property type="entry name" value="AMP-binding"/>
    <property type="match status" value="1"/>
</dbReference>
<dbReference type="InterPro" id="IPR042099">
    <property type="entry name" value="ANL_N_sf"/>
</dbReference>
<feature type="domain" description="Carrier" evidence="1">
    <location>
        <begin position="1012"/>
        <end position="1087"/>
    </location>
</feature>
<keyword evidence="3" id="KW-1185">Reference proteome</keyword>
<dbReference type="PANTHER" id="PTHR45527">
    <property type="entry name" value="NONRIBOSOMAL PEPTIDE SYNTHETASE"/>
    <property type="match status" value="1"/>
</dbReference>
<dbReference type="SUPFAM" id="SSF56801">
    <property type="entry name" value="Acetyl-CoA synthetase-like"/>
    <property type="match status" value="1"/>
</dbReference>
<evidence type="ECO:0000313" key="2">
    <source>
        <dbReference type="EMBL" id="ATD08345.1"/>
    </source>
</evidence>
<dbReference type="Pfam" id="PF13193">
    <property type="entry name" value="AMP-binding_C"/>
    <property type="match status" value="1"/>
</dbReference>
<dbReference type="SUPFAM" id="SSF52777">
    <property type="entry name" value="CoA-dependent acyltransferases"/>
    <property type="match status" value="2"/>
</dbReference>
<dbReference type="NCBIfam" id="TIGR01733">
    <property type="entry name" value="AA-adenyl-dom"/>
    <property type="match status" value="1"/>
</dbReference>